<protein>
    <submittedName>
        <fullName evidence="1">Uncharacterized protein</fullName>
    </submittedName>
</protein>
<dbReference type="AlphaFoldDB" id="A0A2P6QNM7"/>
<dbReference type="Proteomes" id="UP000238479">
    <property type="component" value="Chromosome 5"/>
</dbReference>
<evidence type="ECO:0000313" key="1">
    <source>
        <dbReference type="EMBL" id="PRQ35781.1"/>
    </source>
</evidence>
<organism evidence="1 2">
    <name type="scientific">Rosa chinensis</name>
    <name type="common">China rose</name>
    <dbReference type="NCBI Taxonomy" id="74649"/>
    <lineage>
        <taxon>Eukaryota</taxon>
        <taxon>Viridiplantae</taxon>
        <taxon>Streptophyta</taxon>
        <taxon>Embryophyta</taxon>
        <taxon>Tracheophyta</taxon>
        <taxon>Spermatophyta</taxon>
        <taxon>Magnoliopsida</taxon>
        <taxon>eudicotyledons</taxon>
        <taxon>Gunneridae</taxon>
        <taxon>Pentapetalae</taxon>
        <taxon>rosids</taxon>
        <taxon>fabids</taxon>
        <taxon>Rosales</taxon>
        <taxon>Rosaceae</taxon>
        <taxon>Rosoideae</taxon>
        <taxon>Rosoideae incertae sedis</taxon>
        <taxon>Rosa</taxon>
    </lineage>
</organism>
<name>A0A2P6QNM7_ROSCH</name>
<proteinExistence type="predicted"/>
<dbReference type="STRING" id="74649.A0A2P6QNM7"/>
<reference evidence="1 2" key="1">
    <citation type="journal article" date="2018" name="Nat. Genet.">
        <title>The Rosa genome provides new insights in the design of modern roses.</title>
        <authorList>
            <person name="Bendahmane M."/>
        </authorList>
    </citation>
    <scope>NUCLEOTIDE SEQUENCE [LARGE SCALE GENOMIC DNA]</scope>
    <source>
        <strain evidence="2">cv. Old Blush</strain>
    </source>
</reference>
<evidence type="ECO:0000313" key="2">
    <source>
        <dbReference type="Proteomes" id="UP000238479"/>
    </source>
</evidence>
<dbReference type="Gramene" id="PRQ35781">
    <property type="protein sequence ID" value="PRQ35781"/>
    <property type="gene ID" value="RchiOBHm_Chr5g0083691"/>
</dbReference>
<dbReference type="EMBL" id="PDCK01000043">
    <property type="protein sequence ID" value="PRQ35781.1"/>
    <property type="molecule type" value="Genomic_DNA"/>
</dbReference>
<keyword evidence="2" id="KW-1185">Reference proteome</keyword>
<accession>A0A2P6QNM7</accession>
<gene>
    <name evidence="1" type="ORF">RchiOBHm_Chr5g0083691</name>
</gene>
<sequence length="80" mass="9530">MLDVPHLSVFRTFLLLKILIYEKETNRTSLLAIEKVYKAQVVSENYHEIYFFWAGKGTCCIPDRGGYIWTSYFSHQCYPW</sequence>
<comment type="caution">
    <text evidence="1">The sequence shown here is derived from an EMBL/GenBank/DDBJ whole genome shotgun (WGS) entry which is preliminary data.</text>
</comment>